<evidence type="ECO:0000256" key="1">
    <source>
        <dbReference type="SAM" id="MobiDB-lite"/>
    </source>
</evidence>
<protein>
    <submittedName>
        <fullName evidence="2">Uncharacterized protein</fullName>
    </submittedName>
</protein>
<name>A7IN61_XANP2</name>
<reference evidence="2 3" key="1">
    <citation type="submission" date="2007-07" db="EMBL/GenBank/DDBJ databases">
        <title>Complete sequence of chromosome of Xanthobacter autotrophicus Py2.</title>
        <authorList>
            <consortium name="US DOE Joint Genome Institute"/>
            <person name="Copeland A."/>
            <person name="Lucas S."/>
            <person name="Lapidus A."/>
            <person name="Barry K."/>
            <person name="Glavina del Rio T."/>
            <person name="Hammon N."/>
            <person name="Israni S."/>
            <person name="Dalin E."/>
            <person name="Tice H."/>
            <person name="Pitluck S."/>
            <person name="Sims D."/>
            <person name="Brettin T."/>
            <person name="Bruce D."/>
            <person name="Detter J.C."/>
            <person name="Han C."/>
            <person name="Tapia R."/>
            <person name="Brainard J."/>
            <person name="Schmutz J."/>
            <person name="Larimer F."/>
            <person name="Land M."/>
            <person name="Hauser L."/>
            <person name="Kyrpides N."/>
            <person name="Kim E."/>
            <person name="Ensigns S.A."/>
            <person name="Richardson P."/>
        </authorList>
    </citation>
    <scope>NUCLEOTIDE SEQUENCE [LARGE SCALE GENOMIC DNA]</scope>
    <source>
        <strain evidence="3">ATCC BAA-1158 / Py2</strain>
    </source>
</reference>
<dbReference type="Proteomes" id="UP000002417">
    <property type="component" value="Chromosome"/>
</dbReference>
<sequence length="74" mass="7717">MPSRGYRIVAAATGNAPGVCRPARGRPMRGSSRGRPASLHPPLARGHATCGHIGRSITAPALWSALQKGRQYGS</sequence>
<dbReference type="STRING" id="78245.Xaut_4233"/>
<feature type="region of interest" description="Disordered" evidence="1">
    <location>
        <begin position="17"/>
        <end position="45"/>
    </location>
</feature>
<keyword evidence="3" id="KW-1185">Reference proteome</keyword>
<feature type="compositionally biased region" description="Low complexity" evidence="1">
    <location>
        <begin position="28"/>
        <end position="38"/>
    </location>
</feature>
<dbReference type="AlphaFoldDB" id="A7IN61"/>
<evidence type="ECO:0000313" key="2">
    <source>
        <dbReference type="EMBL" id="ABS69454.1"/>
    </source>
</evidence>
<accession>A7IN61</accession>
<proteinExistence type="predicted"/>
<dbReference type="KEGG" id="xau:Xaut_4233"/>
<evidence type="ECO:0000313" key="3">
    <source>
        <dbReference type="Proteomes" id="UP000002417"/>
    </source>
</evidence>
<dbReference type="EMBL" id="CP000781">
    <property type="protein sequence ID" value="ABS69454.1"/>
    <property type="molecule type" value="Genomic_DNA"/>
</dbReference>
<gene>
    <name evidence="2" type="ordered locus">Xaut_4233</name>
</gene>
<dbReference type="HOGENOM" id="CLU_2686923_0_0_5"/>
<organism evidence="2 3">
    <name type="scientific">Xanthobacter autotrophicus (strain ATCC BAA-1158 / Py2)</name>
    <dbReference type="NCBI Taxonomy" id="78245"/>
    <lineage>
        <taxon>Bacteria</taxon>
        <taxon>Pseudomonadati</taxon>
        <taxon>Pseudomonadota</taxon>
        <taxon>Alphaproteobacteria</taxon>
        <taxon>Hyphomicrobiales</taxon>
        <taxon>Xanthobacteraceae</taxon>
        <taxon>Xanthobacter</taxon>
    </lineage>
</organism>